<dbReference type="EMBL" id="CAJOBA010036166">
    <property type="protein sequence ID" value="CAF4018141.1"/>
    <property type="molecule type" value="Genomic_DNA"/>
</dbReference>
<name>A0A814JY61_9BILA</name>
<protein>
    <submittedName>
        <fullName evidence="2">Uncharacterized protein</fullName>
    </submittedName>
</protein>
<comment type="caution">
    <text evidence="2">The sequence shown here is derived from an EMBL/GenBank/DDBJ whole genome shotgun (WGS) entry which is preliminary data.</text>
</comment>
<dbReference type="Proteomes" id="UP000677228">
    <property type="component" value="Unassembled WGS sequence"/>
</dbReference>
<feature type="compositionally biased region" description="Polar residues" evidence="1">
    <location>
        <begin position="1"/>
        <end position="11"/>
    </location>
</feature>
<dbReference type="Proteomes" id="UP000682733">
    <property type="component" value="Unassembled WGS sequence"/>
</dbReference>
<evidence type="ECO:0000256" key="1">
    <source>
        <dbReference type="SAM" id="MobiDB-lite"/>
    </source>
</evidence>
<sequence length="346" mass="38769">IMSQQQPSVNAVTDPPLYPPAVVQPSASSSAPSTSGTTATHPSLGRGRGHSTVQNMPPPEPNLATKTVPQDSIVYSVGESQKQDLAGQNLDLNLNPVPVDKSEERKKWKDRIADGAIGVTNKQVQSGMARLFAMKRIYELMNSEREAAEQSPSTELYQLCVQCEKDNKTTKVKSRGVNANQGLCLKHYELQTKSCPSRPIAGQNVKTQDIEKRKEPFIIMDDLSRRCQFMMMLGRQRLFLLRDSNSKQRRDLLSEKNFEKIDQHIVNNAGTLLIIGYDGETMINAFFPAGKQAFDCCQEYHTAKFEMNIDQTLSLLDATDEAIRQQQLIIIQKNMSTEEAMKTFKK</sequence>
<feature type="compositionally biased region" description="Low complexity" evidence="1">
    <location>
        <begin position="20"/>
        <end position="43"/>
    </location>
</feature>
<feature type="region of interest" description="Disordered" evidence="1">
    <location>
        <begin position="1"/>
        <end position="66"/>
    </location>
</feature>
<dbReference type="AlphaFoldDB" id="A0A814JY61"/>
<evidence type="ECO:0000313" key="2">
    <source>
        <dbReference type="EMBL" id="CAF1044108.1"/>
    </source>
</evidence>
<dbReference type="EMBL" id="CAJNOK010014632">
    <property type="protein sequence ID" value="CAF1209031.1"/>
    <property type="molecule type" value="Genomic_DNA"/>
</dbReference>
<gene>
    <name evidence="2" type="ORF">GPM918_LOCUS15935</name>
    <name evidence="3" type="ORF">OVA965_LOCUS24356</name>
    <name evidence="4" type="ORF">SRO942_LOCUS15935</name>
    <name evidence="5" type="ORF">TMI583_LOCUS25077</name>
</gene>
<dbReference type="EMBL" id="CAJOBC010004087">
    <property type="protein sequence ID" value="CAF3814161.1"/>
    <property type="molecule type" value="Genomic_DNA"/>
</dbReference>
<evidence type="ECO:0000313" key="6">
    <source>
        <dbReference type="Proteomes" id="UP000663829"/>
    </source>
</evidence>
<reference evidence="2" key="1">
    <citation type="submission" date="2021-02" db="EMBL/GenBank/DDBJ databases">
        <authorList>
            <person name="Nowell W R."/>
        </authorList>
    </citation>
    <scope>NUCLEOTIDE SEQUENCE</scope>
</reference>
<keyword evidence="6" id="KW-1185">Reference proteome</keyword>
<evidence type="ECO:0000313" key="4">
    <source>
        <dbReference type="EMBL" id="CAF3814161.1"/>
    </source>
</evidence>
<dbReference type="Proteomes" id="UP000681722">
    <property type="component" value="Unassembled WGS sequence"/>
</dbReference>
<dbReference type="Proteomes" id="UP000663829">
    <property type="component" value="Unassembled WGS sequence"/>
</dbReference>
<proteinExistence type="predicted"/>
<dbReference type="EMBL" id="CAJNOQ010004087">
    <property type="protein sequence ID" value="CAF1044108.1"/>
    <property type="molecule type" value="Genomic_DNA"/>
</dbReference>
<evidence type="ECO:0000313" key="5">
    <source>
        <dbReference type="EMBL" id="CAF4018141.1"/>
    </source>
</evidence>
<evidence type="ECO:0000313" key="3">
    <source>
        <dbReference type="EMBL" id="CAF1209031.1"/>
    </source>
</evidence>
<feature type="non-terminal residue" evidence="2">
    <location>
        <position position="1"/>
    </location>
</feature>
<organism evidence="2 6">
    <name type="scientific">Didymodactylos carnosus</name>
    <dbReference type="NCBI Taxonomy" id="1234261"/>
    <lineage>
        <taxon>Eukaryota</taxon>
        <taxon>Metazoa</taxon>
        <taxon>Spiralia</taxon>
        <taxon>Gnathifera</taxon>
        <taxon>Rotifera</taxon>
        <taxon>Eurotatoria</taxon>
        <taxon>Bdelloidea</taxon>
        <taxon>Philodinida</taxon>
        <taxon>Philodinidae</taxon>
        <taxon>Didymodactylos</taxon>
    </lineage>
</organism>
<accession>A0A814JY61</accession>